<protein>
    <submittedName>
        <fullName evidence="3">Formylglycine-generating enzyme family protein</fullName>
    </submittedName>
</protein>
<dbReference type="SUPFAM" id="SSF56436">
    <property type="entry name" value="C-type lectin-like"/>
    <property type="match status" value="1"/>
</dbReference>
<dbReference type="Gene3D" id="3.90.1580.10">
    <property type="entry name" value="paralog of FGE (formylglycine-generating enzyme)"/>
    <property type="match status" value="1"/>
</dbReference>
<dbReference type="InterPro" id="IPR005532">
    <property type="entry name" value="SUMF_dom"/>
</dbReference>
<dbReference type="Proteomes" id="UP000777784">
    <property type="component" value="Unassembled WGS sequence"/>
</dbReference>
<comment type="caution">
    <text evidence="3">The sequence shown here is derived from an EMBL/GenBank/DDBJ whole genome shotgun (WGS) entry which is preliminary data.</text>
</comment>
<accession>A0A948RSU1</accession>
<name>A0A948RSU1_UNCEI</name>
<keyword evidence="1" id="KW-0732">Signal</keyword>
<dbReference type="InterPro" id="IPR042095">
    <property type="entry name" value="SUMF_sf"/>
</dbReference>
<evidence type="ECO:0000313" key="4">
    <source>
        <dbReference type="Proteomes" id="UP000777784"/>
    </source>
</evidence>
<gene>
    <name evidence="3" type="ORF">KJ970_04870</name>
</gene>
<sequence>MRRYFSVLVISLMLMVGVAASQHEVAWKMKVHRDGTVYEFSLSQIDSLTFYGDTLMTPVPGGVFIMGDGVAGGGVDEHEVTLTHDFYLGNYEVTNQEYLEAVQWAYEQGYVTATTALVQDNLDGSVADLLDMSADNCEIQYDGAGTFFLRQSPSSLAQGAYPAGYNPSNHPVKEMTWFGAASYCDWLSLQKGLPRAYEHTGNWACNGCDPYGAEGYRLPTDAEWEYAAQFDDERIYPWGSEVPDCSRVNYDAGPHCIGWTTPVGSYPDAPAGLGLSDVAGNAWEWCNDRFAGGLGTDPATDPPGPVTGNFRVIRGGSWLYQAAQLRCSYRQGVDQNESGNDVGFRIARTASQ</sequence>
<evidence type="ECO:0000313" key="3">
    <source>
        <dbReference type="EMBL" id="MBU2690240.1"/>
    </source>
</evidence>
<feature type="chain" id="PRO_5037806268" evidence="1">
    <location>
        <begin position="22"/>
        <end position="352"/>
    </location>
</feature>
<feature type="signal peptide" evidence="1">
    <location>
        <begin position="1"/>
        <end position="21"/>
    </location>
</feature>
<dbReference type="PANTHER" id="PTHR23150">
    <property type="entry name" value="SULFATASE MODIFYING FACTOR 1, 2"/>
    <property type="match status" value="1"/>
</dbReference>
<reference evidence="3" key="1">
    <citation type="submission" date="2021-05" db="EMBL/GenBank/DDBJ databases">
        <title>Energy efficiency and biological interactions define the core microbiome of deep oligotrophic groundwater.</title>
        <authorList>
            <person name="Mehrshad M."/>
            <person name="Lopez-Fernandez M."/>
            <person name="Bell E."/>
            <person name="Bernier-Latmani R."/>
            <person name="Bertilsson S."/>
            <person name="Dopson M."/>
        </authorList>
    </citation>
    <scope>NUCLEOTIDE SEQUENCE</scope>
    <source>
        <strain evidence="3">Modern_marine.mb.64</strain>
    </source>
</reference>
<proteinExistence type="predicted"/>
<evidence type="ECO:0000259" key="2">
    <source>
        <dbReference type="Pfam" id="PF03781"/>
    </source>
</evidence>
<dbReference type="GO" id="GO:0120147">
    <property type="term" value="F:formylglycine-generating oxidase activity"/>
    <property type="evidence" value="ECO:0007669"/>
    <property type="project" value="TreeGrafter"/>
</dbReference>
<dbReference type="AlphaFoldDB" id="A0A948RSU1"/>
<dbReference type="Pfam" id="PF03781">
    <property type="entry name" value="FGE-sulfatase"/>
    <property type="match status" value="1"/>
</dbReference>
<evidence type="ECO:0000256" key="1">
    <source>
        <dbReference type="SAM" id="SignalP"/>
    </source>
</evidence>
<dbReference type="PANTHER" id="PTHR23150:SF19">
    <property type="entry name" value="FORMYLGLYCINE-GENERATING ENZYME"/>
    <property type="match status" value="1"/>
</dbReference>
<dbReference type="InterPro" id="IPR051043">
    <property type="entry name" value="Sulfatase_Mod_Factor_Kinase"/>
</dbReference>
<dbReference type="EMBL" id="JAHJDP010000027">
    <property type="protein sequence ID" value="MBU2690240.1"/>
    <property type="molecule type" value="Genomic_DNA"/>
</dbReference>
<dbReference type="InterPro" id="IPR016187">
    <property type="entry name" value="CTDL_fold"/>
</dbReference>
<feature type="domain" description="Sulfatase-modifying factor enzyme-like" evidence="2">
    <location>
        <begin position="56"/>
        <end position="348"/>
    </location>
</feature>
<organism evidence="3 4">
    <name type="scientific">Eiseniibacteriota bacterium</name>
    <dbReference type="NCBI Taxonomy" id="2212470"/>
    <lineage>
        <taxon>Bacteria</taxon>
        <taxon>Candidatus Eiseniibacteriota</taxon>
    </lineage>
</organism>